<keyword evidence="5" id="KW-1185">Reference proteome</keyword>
<feature type="transmembrane region" description="Helical" evidence="2">
    <location>
        <begin position="356"/>
        <end position="374"/>
    </location>
</feature>
<dbReference type="Gene3D" id="3.40.50.1820">
    <property type="entry name" value="alpha/beta hydrolase"/>
    <property type="match status" value="1"/>
</dbReference>
<feature type="compositionally biased region" description="Polar residues" evidence="1">
    <location>
        <begin position="434"/>
        <end position="443"/>
    </location>
</feature>
<feature type="transmembrane region" description="Helical" evidence="2">
    <location>
        <begin position="380"/>
        <end position="397"/>
    </location>
</feature>
<protein>
    <recommendedName>
        <fullName evidence="6">Fungal lipase-like domain-containing protein</fullName>
    </recommendedName>
</protein>
<evidence type="ECO:0000313" key="5">
    <source>
        <dbReference type="Proteomes" id="UP000002296"/>
    </source>
</evidence>
<dbReference type="KEGG" id="tcr:509179.170"/>
<feature type="compositionally biased region" description="Low complexity" evidence="1">
    <location>
        <begin position="418"/>
        <end position="433"/>
    </location>
</feature>
<feature type="chain" id="PRO_5004236861" description="Fungal lipase-like domain-containing protein" evidence="3">
    <location>
        <begin position="20"/>
        <end position="817"/>
    </location>
</feature>
<feature type="transmembrane region" description="Helical" evidence="2">
    <location>
        <begin position="321"/>
        <end position="344"/>
    </location>
</feature>
<feature type="transmembrane region" description="Helical" evidence="2">
    <location>
        <begin position="143"/>
        <end position="164"/>
    </location>
</feature>
<evidence type="ECO:0008006" key="6">
    <source>
        <dbReference type="Google" id="ProtNLM"/>
    </source>
</evidence>
<dbReference type="RefSeq" id="XP_816452.1">
    <property type="nucleotide sequence ID" value="XM_811359.1"/>
</dbReference>
<dbReference type="GeneID" id="3548332"/>
<feature type="transmembrane region" description="Helical" evidence="2">
    <location>
        <begin position="283"/>
        <end position="301"/>
    </location>
</feature>
<feature type="transmembrane region" description="Helical" evidence="2">
    <location>
        <begin position="463"/>
        <end position="485"/>
    </location>
</feature>
<keyword evidence="3" id="KW-0732">Signal</keyword>
<name>Q4DPY8_TRYCC</name>
<proteinExistence type="predicted"/>
<keyword evidence="2" id="KW-1133">Transmembrane helix</keyword>
<dbReference type="AlphaFoldDB" id="Q4DPY8"/>
<dbReference type="SUPFAM" id="SSF53474">
    <property type="entry name" value="alpha/beta-Hydrolases"/>
    <property type="match status" value="1"/>
</dbReference>
<keyword evidence="2" id="KW-0812">Transmembrane</keyword>
<feature type="signal peptide" evidence="3">
    <location>
        <begin position="1"/>
        <end position="19"/>
    </location>
</feature>
<evidence type="ECO:0000256" key="3">
    <source>
        <dbReference type="SAM" id="SignalP"/>
    </source>
</evidence>
<keyword evidence="2" id="KW-0472">Membrane</keyword>
<reference evidence="4 5" key="1">
    <citation type="journal article" date="2005" name="Science">
        <title>The genome sequence of Trypanosoma cruzi, etiologic agent of Chagas disease.</title>
        <authorList>
            <person name="El-Sayed N.M."/>
            <person name="Myler P.J."/>
            <person name="Bartholomeu D.C."/>
            <person name="Nilsson D."/>
            <person name="Aggarwal G."/>
            <person name="Tran A.N."/>
            <person name="Ghedin E."/>
            <person name="Worthey E.A."/>
            <person name="Delcher A.L."/>
            <person name="Blandin G."/>
            <person name="Westenberger S.J."/>
            <person name="Caler E."/>
            <person name="Cerqueira G.C."/>
            <person name="Branche C."/>
            <person name="Haas B."/>
            <person name="Anupama A."/>
            <person name="Arner E."/>
            <person name="Aslund L."/>
            <person name="Attipoe P."/>
            <person name="Bontempi E."/>
            <person name="Bringaud F."/>
            <person name="Burton P."/>
            <person name="Cadag E."/>
            <person name="Campbell D.A."/>
            <person name="Carrington M."/>
            <person name="Crabtree J."/>
            <person name="Darban H."/>
            <person name="da Silveira J.F."/>
            <person name="de Jong P."/>
            <person name="Edwards K."/>
            <person name="Englund P.T."/>
            <person name="Fazelina G."/>
            <person name="Feldblyum T."/>
            <person name="Ferella M."/>
            <person name="Frasch A.C."/>
            <person name="Gull K."/>
            <person name="Horn D."/>
            <person name="Hou L."/>
            <person name="Huang Y."/>
            <person name="Kindlund E."/>
            <person name="Klingbeil M."/>
            <person name="Kluge S."/>
            <person name="Koo H."/>
            <person name="Lacerda D."/>
            <person name="Levin M.J."/>
            <person name="Lorenzi H."/>
            <person name="Louie T."/>
            <person name="Machado C.R."/>
            <person name="McCulloch R."/>
            <person name="McKenna A."/>
            <person name="Mizuno Y."/>
            <person name="Mottram J.C."/>
            <person name="Nelson S."/>
            <person name="Ochaya S."/>
            <person name="Osoegawa K."/>
            <person name="Pai G."/>
            <person name="Parsons M."/>
            <person name="Pentony M."/>
            <person name="Pettersson U."/>
            <person name="Pop M."/>
            <person name="Ramirez J.L."/>
            <person name="Rinta J."/>
            <person name="Robertson L."/>
            <person name="Salzberg S.L."/>
            <person name="Sanchez D.O."/>
            <person name="Seyler A."/>
            <person name="Sharma R."/>
            <person name="Shetty J."/>
            <person name="Simpson A.J."/>
            <person name="Sisk E."/>
            <person name="Tammi M.T."/>
            <person name="Tarleton R."/>
            <person name="Teixeira S."/>
            <person name="Van Aken S."/>
            <person name="Vogt C."/>
            <person name="Ward P.N."/>
            <person name="Wickstead B."/>
            <person name="Wortman J."/>
            <person name="White O."/>
            <person name="Fraser C.M."/>
            <person name="Stuart K.D."/>
            <person name="Andersson B."/>
        </authorList>
    </citation>
    <scope>NUCLEOTIDE SEQUENCE [LARGE SCALE GENOMIC DNA]</scope>
    <source>
        <strain evidence="4 5">CL Brener</strain>
    </source>
</reference>
<comment type="caution">
    <text evidence="4">The sequence shown here is derived from an EMBL/GenBank/DDBJ whole genome shotgun (WGS) entry which is preliminary data.</text>
</comment>
<evidence type="ECO:0000256" key="2">
    <source>
        <dbReference type="SAM" id="Phobius"/>
    </source>
</evidence>
<feature type="region of interest" description="Disordered" evidence="1">
    <location>
        <begin position="401"/>
        <end position="451"/>
    </location>
</feature>
<evidence type="ECO:0000313" key="4">
    <source>
        <dbReference type="EMBL" id="EAN94601.1"/>
    </source>
</evidence>
<dbReference type="InterPro" id="IPR029058">
    <property type="entry name" value="AB_hydrolase_fold"/>
</dbReference>
<feature type="transmembrane region" description="Helical" evidence="2">
    <location>
        <begin position="202"/>
        <end position="227"/>
    </location>
</feature>
<dbReference type="InParanoid" id="Q4DPY8"/>
<organism evidence="4 5">
    <name type="scientific">Trypanosoma cruzi (strain CL Brener)</name>
    <dbReference type="NCBI Taxonomy" id="353153"/>
    <lineage>
        <taxon>Eukaryota</taxon>
        <taxon>Discoba</taxon>
        <taxon>Euglenozoa</taxon>
        <taxon>Kinetoplastea</taxon>
        <taxon>Metakinetoplastina</taxon>
        <taxon>Trypanosomatida</taxon>
        <taxon>Trypanosomatidae</taxon>
        <taxon>Trypanosoma</taxon>
        <taxon>Schizotrypanum</taxon>
    </lineage>
</organism>
<dbReference type="PaxDb" id="353153-Q4DPY8"/>
<accession>Q4DPY8</accession>
<evidence type="ECO:0000256" key="1">
    <source>
        <dbReference type="SAM" id="MobiDB-lite"/>
    </source>
</evidence>
<dbReference type="eggNOG" id="ENOG502S6JW">
    <property type="taxonomic scope" value="Eukaryota"/>
</dbReference>
<feature type="transmembrane region" description="Helical" evidence="2">
    <location>
        <begin position="242"/>
        <end position="262"/>
    </location>
</feature>
<gene>
    <name evidence="4" type="ORF">Tc00.1047053509179.170</name>
</gene>
<feature type="transmembrane region" description="Helical" evidence="2">
    <location>
        <begin position="95"/>
        <end position="116"/>
    </location>
</feature>
<dbReference type="EMBL" id="AAHK01000266">
    <property type="protein sequence ID" value="EAN94601.1"/>
    <property type="molecule type" value="Genomic_DNA"/>
</dbReference>
<dbReference type="OMA" id="RWHRLND"/>
<dbReference type="Proteomes" id="UP000002296">
    <property type="component" value="Unassembled WGS sequence"/>
</dbReference>
<sequence length="817" mass="92469">MLPFIFHFFLFFFFPLLLCKKGRKVLMSTSSTKMRPSHLQEFFYVSLQNMSTEEVEGTRWGVARVWQAAMGFFLLERFQFKRFAVWIATYHYVPLLASILAILVNCILHLFFQFVFPVLREKYHWSKYTWRDVKDTPLGHDGVWALSVVLSHMSILLGIVAIGYKLMNVVTDAMIDSCLVTYDETAQCTVGFHRLLQGYQSLFLFPYARLVALFWFCCLSGVLVGIFNSDSLIHWERRSGDISFFFLVTMPPLVAMLVWSYHHNVYDSLGPSMTRWWRKAVPRLRRTYLYLLALYCAYLSRKKGYSRGFARFCEGMLYVNMLHVFLLLASRLTVFLYNLAILTAAAARDPKRRCGLLFYALLLTLLVISSVAAFSTTLVIVRVMCACGILSSVVRRWHRLNDDRPPQEDSPGQCGGESTLTPATPTTTKSTSPNSIRGLQNSCKDGRGAPLSRRHRPGVLLRAFHRLSLTSAVALVLSLALWVSVKHPGFEGVTPTRCEGDVTGERIRVTARYMVADIYSLPAHRDPKKLVYEEDQSKYDLNWHSGLCSRRWADDLYAADLAYFSLMAYLQRDSADFRTMLNFYRRYRDGASDWVDIPTNHTYGRAVFRHIYSPSKNTSVIAVRGTDVTSPFDFLQNLLLFSETFFFKLVASFLPLSGLIPERVIADYVAASSAISSALLGGPAEDYYHLHVEEYLGGVTSKHIILTGHSLGGVVAQIVAARKQLPGVAFSSPGINLMRKKLGIKPDAIDGFTTNVIVSNDFTVDIATPGGTVHHIQCEHQTAEVCHSIELHAIRMWTVCPSYRARTRINGTYTLTG</sequence>
<dbReference type="STRING" id="353153.Q4DPY8"/>